<evidence type="ECO:0000313" key="1">
    <source>
        <dbReference type="EMBL" id="JAH82896.1"/>
    </source>
</evidence>
<sequence>MSTTLSKTTILRLCVLASFRGT</sequence>
<dbReference type="AlphaFoldDB" id="A0A0E9VXX9"/>
<organism evidence="1">
    <name type="scientific">Anguilla anguilla</name>
    <name type="common">European freshwater eel</name>
    <name type="synonym">Muraena anguilla</name>
    <dbReference type="NCBI Taxonomy" id="7936"/>
    <lineage>
        <taxon>Eukaryota</taxon>
        <taxon>Metazoa</taxon>
        <taxon>Chordata</taxon>
        <taxon>Craniata</taxon>
        <taxon>Vertebrata</taxon>
        <taxon>Euteleostomi</taxon>
        <taxon>Actinopterygii</taxon>
        <taxon>Neopterygii</taxon>
        <taxon>Teleostei</taxon>
        <taxon>Anguilliformes</taxon>
        <taxon>Anguillidae</taxon>
        <taxon>Anguilla</taxon>
    </lineage>
</organism>
<reference evidence="1" key="2">
    <citation type="journal article" date="2015" name="Fish Shellfish Immunol.">
        <title>Early steps in the European eel (Anguilla anguilla)-Vibrio vulnificus interaction in the gills: Role of the RtxA13 toxin.</title>
        <authorList>
            <person name="Callol A."/>
            <person name="Pajuelo D."/>
            <person name="Ebbesson L."/>
            <person name="Teles M."/>
            <person name="MacKenzie S."/>
            <person name="Amaro C."/>
        </authorList>
    </citation>
    <scope>NUCLEOTIDE SEQUENCE</scope>
</reference>
<dbReference type="EMBL" id="GBXM01025681">
    <property type="protein sequence ID" value="JAH82896.1"/>
    <property type="molecule type" value="Transcribed_RNA"/>
</dbReference>
<name>A0A0E9VXX9_ANGAN</name>
<proteinExistence type="predicted"/>
<accession>A0A0E9VXX9</accession>
<protein>
    <submittedName>
        <fullName evidence="1">Uncharacterized protein</fullName>
    </submittedName>
</protein>
<reference evidence="1" key="1">
    <citation type="submission" date="2014-11" db="EMBL/GenBank/DDBJ databases">
        <authorList>
            <person name="Amaro Gonzalez C."/>
        </authorList>
    </citation>
    <scope>NUCLEOTIDE SEQUENCE</scope>
</reference>